<dbReference type="KEGG" id="pic:PICST_30663"/>
<name>A3LRE8_PICST</name>
<dbReference type="AlphaFoldDB" id="A3LRE8"/>
<gene>
    <name evidence="2" type="ORF">PICST_30663</name>
</gene>
<dbReference type="RefSeq" id="XP_001383753.2">
    <property type="nucleotide sequence ID" value="XM_001383716.1"/>
</dbReference>
<organism evidence="2 3">
    <name type="scientific">Scheffersomyces stipitis (strain ATCC 58785 / CBS 6054 / NBRC 10063 / NRRL Y-11545)</name>
    <name type="common">Yeast</name>
    <name type="synonym">Pichia stipitis</name>
    <dbReference type="NCBI Taxonomy" id="322104"/>
    <lineage>
        <taxon>Eukaryota</taxon>
        <taxon>Fungi</taxon>
        <taxon>Dikarya</taxon>
        <taxon>Ascomycota</taxon>
        <taxon>Saccharomycotina</taxon>
        <taxon>Pichiomycetes</taxon>
        <taxon>Debaryomycetaceae</taxon>
        <taxon>Scheffersomyces</taxon>
    </lineage>
</organism>
<keyword evidence="1" id="KW-0812">Transmembrane</keyword>
<evidence type="ECO:0000313" key="2">
    <source>
        <dbReference type="EMBL" id="ABN65724.2"/>
    </source>
</evidence>
<accession>A3LRE8</accession>
<keyword evidence="3" id="KW-1185">Reference proteome</keyword>
<evidence type="ECO:0000256" key="1">
    <source>
        <dbReference type="SAM" id="Phobius"/>
    </source>
</evidence>
<keyword evidence="1" id="KW-1133">Transmembrane helix</keyword>
<evidence type="ECO:0000313" key="3">
    <source>
        <dbReference type="Proteomes" id="UP000002258"/>
    </source>
</evidence>
<sequence length="325" mass="37158">MTVAKYSICCKHYNKYVYVHNTDIYNVYNKMFSTSVVEQKKNEAKHDFYSSFQRFTHVSRIQKPTQSVKTTQQTIDSKAQTQENLNTLQFFCRTAEETTSELIARVVYFFSDILYQLSVNSVTANSLFKFIIEYIVPFFSLAKRAVLNTCESVEENLWLRALIAIFVYLPLILILLPLVFFASAFFSLFMFALSPLVLTFLVLASLVMFFAIVFVVFPIILVMSILVTSGYLVFSLTGGNRQIQETFEYRQNWLRKKLEIIDENEETTNDGYHVVSASQETVQNIGQSLDQIPQEKLAVVSDNDDPGTFSVVVASATVTESTERS</sequence>
<dbReference type="Proteomes" id="UP000002258">
    <property type="component" value="Chromosome 3"/>
</dbReference>
<feature type="transmembrane region" description="Helical" evidence="1">
    <location>
        <begin position="209"/>
        <end position="234"/>
    </location>
</feature>
<dbReference type="HOGENOM" id="CLU_855587_0_0_1"/>
<feature type="transmembrane region" description="Helical" evidence="1">
    <location>
        <begin position="185"/>
        <end position="203"/>
    </location>
</feature>
<reference evidence="2 3" key="1">
    <citation type="journal article" date="2007" name="Nat. Biotechnol.">
        <title>Genome sequence of the lignocellulose-bioconverting and xylose-fermenting yeast Pichia stipitis.</title>
        <authorList>
            <person name="Jeffries T.W."/>
            <person name="Grigoriev I.V."/>
            <person name="Grimwood J."/>
            <person name="Laplaza J.M."/>
            <person name="Aerts A."/>
            <person name="Salamov A."/>
            <person name="Schmutz J."/>
            <person name="Lindquist E."/>
            <person name="Dehal P."/>
            <person name="Shapiro H."/>
            <person name="Jin Y.S."/>
            <person name="Passoth V."/>
            <person name="Richardson P.M."/>
        </authorList>
    </citation>
    <scope>NUCLEOTIDE SEQUENCE [LARGE SCALE GENOMIC DNA]</scope>
    <source>
        <strain evidence="3">ATCC 58785 / CBS 6054 / NBRC 10063 / NRRL Y-11545</strain>
    </source>
</reference>
<proteinExistence type="predicted"/>
<dbReference type="GeneID" id="4837737"/>
<dbReference type="EMBL" id="CP000497">
    <property type="protein sequence ID" value="ABN65724.2"/>
    <property type="molecule type" value="Genomic_DNA"/>
</dbReference>
<feature type="transmembrane region" description="Helical" evidence="1">
    <location>
        <begin position="157"/>
        <end position="178"/>
    </location>
</feature>
<keyword evidence="1" id="KW-0472">Membrane</keyword>
<protein>
    <submittedName>
        <fullName evidence="2">Uncharacterized protein</fullName>
    </submittedName>
</protein>
<dbReference type="InParanoid" id="A3LRE8"/>